<gene>
    <name evidence="1" type="ORF">GAYE_SCF06G2747</name>
</gene>
<name>A0AAV9IBM1_9RHOD</name>
<dbReference type="AlphaFoldDB" id="A0AAV9IBM1"/>
<sequence length="350" mass="41646">MEQDLREYRRLQSFKYHRQKIEKPKEKQIYVIGKAEHPGLLHPLLEPYVSLAEQRWLQQSKQASRQNYEKQSIIPFSEKKKLGSLSLQVLEGFIANNNWLCELPLTISDRRQETKSRTLYREVAARKYNSYLQELDNASQQLKKRFCSDFSRYVWQPQNLVTRDNHVQAVQTIPREYVELATWRYQQFNVRRGALLNREQSKESEHSKLESYSGKLGEDYRKIAAHHYWRKKNGHNVTNQTENDESSKSAVILAEREEKQFTDSVYSEKPDALYREEAHKKYESYVRCQHSKQERKEPNSVPLSVDDENIFLSQPAVLFQKSNATVPYHVHYENIDRLPLFHSKVMNRFC</sequence>
<keyword evidence="2" id="KW-1185">Reference proteome</keyword>
<evidence type="ECO:0000313" key="1">
    <source>
        <dbReference type="EMBL" id="KAK4524845.1"/>
    </source>
</evidence>
<proteinExistence type="predicted"/>
<dbReference type="Proteomes" id="UP001300502">
    <property type="component" value="Unassembled WGS sequence"/>
</dbReference>
<dbReference type="EMBL" id="JANCYU010000026">
    <property type="protein sequence ID" value="KAK4524845.1"/>
    <property type="molecule type" value="Genomic_DNA"/>
</dbReference>
<reference evidence="1 2" key="1">
    <citation type="submission" date="2022-07" db="EMBL/GenBank/DDBJ databases">
        <title>Genome-wide signatures of adaptation to extreme environments.</title>
        <authorList>
            <person name="Cho C.H."/>
            <person name="Yoon H.S."/>
        </authorList>
    </citation>
    <scope>NUCLEOTIDE SEQUENCE [LARGE SCALE GENOMIC DNA]</scope>
    <source>
        <strain evidence="1 2">108.79 E11</strain>
    </source>
</reference>
<protein>
    <submittedName>
        <fullName evidence="1">Uncharacterized protein</fullName>
    </submittedName>
</protein>
<evidence type="ECO:0000313" key="2">
    <source>
        <dbReference type="Proteomes" id="UP001300502"/>
    </source>
</evidence>
<comment type="caution">
    <text evidence="1">The sequence shown here is derived from an EMBL/GenBank/DDBJ whole genome shotgun (WGS) entry which is preliminary data.</text>
</comment>
<organism evidence="1 2">
    <name type="scientific">Galdieria yellowstonensis</name>
    <dbReference type="NCBI Taxonomy" id="3028027"/>
    <lineage>
        <taxon>Eukaryota</taxon>
        <taxon>Rhodophyta</taxon>
        <taxon>Bangiophyceae</taxon>
        <taxon>Galdieriales</taxon>
        <taxon>Galdieriaceae</taxon>
        <taxon>Galdieria</taxon>
    </lineage>
</organism>
<accession>A0AAV9IBM1</accession>